<dbReference type="PROSITE" id="PS51186">
    <property type="entry name" value="GNAT"/>
    <property type="match status" value="1"/>
</dbReference>
<dbReference type="EMBL" id="SMBP01000018">
    <property type="protein sequence ID" value="TCU57598.1"/>
    <property type="molecule type" value="Genomic_DNA"/>
</dbReference>
<dbReference type="PANTHER" id="PTHR43451:SF1">
    <property type="entry name" value="ACETYLTRANSFERASE"/>
    <property type="match status" value="1"/>
</dbReference>
<evidence type="ECO:0000313" key="3">
    <source>
        <dbReference type="Proteomes" id="UP000295773"/>
    </source>
</evidence>
<dbReference type="Pfam" id="PF13673">
    <property type="entry name" value="Acetyltransf_10"/>
    <property type="match status" value="1"/>
</dbReference>
<dbReference type="GeneID" id="73794846"/>
<dbReference type="SUPFAM" id="SSF55729">
    <property type="entry name" value="Acyl-CoA N-acyltransferases (Nat)"/>
    <property type="match status" value="1"/>
</dbReference>
<dbReference type="Gene3D" id="3.40.630.30">
    <property type="match status" value="1"/>
</dbReference>
<evidence type="ECO:0000259" key="1">
    <source>
        <dbReference type="PROSITE" id="PS51186"/>
    </source>
</evidence>
<name>A0A4R3T783_9FIRM</name>
<reference evidence="2 3" key="1">
    <citation type="submission" date="2019-03" db="EMBL/GenBank/DDBJ databases">
        <title>Genomic Encyclopedia of Type Strains, Phase IV (KMG-IV): sequencing the most valuable type-strain genomes for metagenomic binning, comparative biology and taxonomic classification.</title>
        <authorList>
            <person name="Goeker M."/>
        </authorList>
    </citation>
    <scope>NUCLEOTIDE SEQUENCE [LARGE SCALE GENOMIC DNA]</scope>
    <source>
        <strain evidence="2 3">DSM 29481</strain>
    </source>
</reference>
<dbReference type="GO" id="GO:0016747">
    <property type="term" value="F:acyltransferase activity, transferring groups other than amino-acyl groups"/>
    <property type="evidence" value="ECO:0007669"/>
    <property type="project" value="InterPro"/>
</dbReference>
<proteinExistence type="predicted"/>
<dbReference type="InterPro" id="IPR052564">
    <property type="entry name" value="N-acetyltrans/Recomb-assoc"/>
</dbReference>
<accession>A0A4R3T783</accession>
<comment type="caution">
    <text evidence="2">The sequence shown here is derived from an EMBL/GenBank/DDBJ whole genome shotgun (WGS) entry which is preliminary data.</text>
</comment>
<keyword evidence="2" id="KW-0808">Transferase</keyword>
<dbReference type="InterPro" id="IPR016181">
    <property type="entry name" value="Acyl_CoA_acyltransferase"/>
</dbReference>
<evidence type="ECO:0000313" key="2">
    <source>
        <dbReference type="EMBL" id="TCU57598.1"/>
    </source>
</evidence>
<dbReference type="InterPro" id="IPR000182">
    <property type="entry name" value="GNAT_dom"/>
</dbReference>
<dbReference type="AlphaFoldDB" id="A0A4R3T783"/>
<keyword evidence="3" id="KW-1185">Reference proteome</keyword>
<dbReference type="CDD" id="cd04301">
    <property type="entry name" value="NAT_SF"/>
    <property type="match status" value="1"/>
</dbReference>
<organism evidence="2 3">
    <name type="scientific">Longicatena caecimuris</name>
    <dbReference type="NCBI Taxonomy" id="1796635"/>
    <lineage>
        <taxon>Bacteria</taxon>
        <taxon>Bacillati</taxon>
        <taxon>Bacillota</taxon>
        <taxon>Erysipelotrichia</taxon>
        <taxon>Erysipelotrichales</taxon>
        <taxon>Erysipelotrichaceae</taxon>
        <taxon>Longicatena</taxon>
    </lineage>
</organism>
<gene>
    <name evidence="2" type="ORF">EDD61_11842</name>
</gene>
<dbReference type="Proteomes" id="UP000295773">
    <property type="component" value="Unassembled WGS sequence"/>
</dbReference>
<dbReference type="PANTHER" id="PTHR43451">
    <property type="entry name" value="ACETYLTRANSFERASE (GNAT) FAMILY PROTEIN"/>
    <property type="match status" value="1"/>
</dbReference>
<sequence>MRIDRISKQEDVQVRELIWKTFLRFDAVDYSEEGVKDFYAYLMRDDLFERLIFLGAYEEDILIGVMAMCEGHISLFFVDEHYHRKGVGKALFQSMLRLQKQMIITVNSSLYAKEVYEHLGFRAINHEIEAGGIRYIPMLYTKNGYLL</sequence>
<feature type="domain" description="N-acetyltransferase" evidence="1">
    <location>
        <begin position="1"/>
        <end position="143"/>
    </location>
</feature>
<dbReference type="RefSeq" id="WP_008689787.1">
    <property type="nucleotide sequence ID" value="NZ_AP024510.1"/>
</dbReference>
<protein>
    <submittedName>
        <fullName evidence="2">Acetyltransferase (GNAT) family protein</fullName>
    </submittedName>
</protein>